<name>A0ABR1AVV8_POLSC</name>
<dbReference type="InterPro" id="IPR009622">
    <property type="entry name" value="NDUFAF4"/>
</dbReference>
<proteinExistence type="predicted"/>
<evidence type="ECO:0008006" key="3">
    <source>
        <dbReference type="Google" id="ProtNLM"/>
    </source>
</evidence>
<evidence type="ECO:0000313" key="1">
    <source>
        <dbReference type="EMBL" id="KAK6628094.1"/>
    </source>
</evidence>
<gene>
    <name evidence="1" type="ORF">RUM44_010576</name>
</gene>
<accession>A0ABR1AVV8</accession>
<protein>
    <recommendedName>
        <fullName evidence="3">NDUFAF4</fullName>
    </recommendedName>
</protein>
<dbReference type="Proteomes" id="UP001359485">
    <property type="component" value="Unassembled WGS sequence"/>
</dbReference>
<dbReference type="EMBL" id="JAWJWF010000045">
    <property type="protein sequence ID" value="KAK6628094.1"/>
    <property type="molecule type" value="Genomic_DNA"/>
</dbReference>
<reference evidence="1 2" key="1">
    <citation type="submission" date="2023-09" db="EMBL/GenBank/DDBJ databases">
        <title>Genomes of two closely related lineages of the louse Polyplax serrata with different host specificities.</title>
        <authorList>
            <person name="Martinu J."/>
            <person name="Tarabai H."/>
            <person name="Stefka J."/>
            <person name="Hypsa V."/>
        </authorList>
    </citation>
    <scope>NUCLEOTIDE SEQUENCE [LARGE SCALE GENOMIC DNA]</scope>
    <source>
        <strain evidence="1">98ZLc_SE</strain>
    </source>
</reference>
<organism evidence="1 2">
    <name type="scientific">Polyplax serrata</name>
    <name type="common">Common mouse louse</name>
    <dbReference type="NCBI Taxonomy" id="468196"/>
    <lineage>
        <taxon>Eukaryota</taxon>
        <taxon>Metazoa</taxon>
        <taxon>Ecdysozoa</taxon>
        <taxon>Arthropoda</taxon>
        <taxon>Hexapoda</taxon>
        <taxon>Insecta</taxon>
        <taxon>Pterygota</taxon>
        <taxon>Neoptera</taxon>
        <taxon>Paraneoptera</taxon>
        <taxon>Psocodea</taxon>
        <taxon>Troctomorpha</taxon>
        <taxon>Phthiraptera</taxon>
        <taxon>Anoplura</taxon>
        <taxon>Polyplacidae</taxon>
        <taxon>Polyplax</taxon>
    </lineage>
</organism>
<dbReference type="PANTHER" id="PTHR13338">
    <property type="entry name" value="UPF0240 PROTEIN"/>
    <property type="match status" value="1"/>
</dbReference>
<sequence length="207" mass="24357">MGTVSTKAYSYLKHYYYNYNAEFRAHKLLFDKKTRVMPPKFDTKKKIPDNVKKEIEDLYIKDEKLNEYLKKVYLTSTGETKNIESKRPLPVKRETDNTFLFYEPPQAEPGNVTISGLVSLLFNHQGKPDLNTSALAEEYKLPKKSLVNLLMYYSLFQQERFDFMNLNEDETKIKDKEVITFEVNTRLEKKPVKRIEAPPKQIEGKVQ</sequence>
<comment type="caution">
    <text evidence="1">The sequence shown here is derived from an EMBL/GenBank/DDBJ whole genome shotgun (WGS) entry which is preliminary data.</text>
</comment>
<dbReference type="Pfam" id="PF06784">
    <property type="entry name" value="UPF0240"/>
    <property type="match status" value="1"/>
</dbReference>
<dbReference type="PANTHER" id="PTHR13338:SF4">
    <property type="entry name" value="NADH DEHYDROGENASE [UBIQUINONE] 1 ALPHA SUBCOMPLEX ASSEMBLY FACTOR 4"/>
    <property type="match status" value="1"/>
</dbReference>
<keyword evidence="2" id="KW-1185">Reference proteome</keyword>
<evidence type="ECO:0000313" key="2">
    <source>
        <dbReference type="Proteomes" id="UP001359485"/>
    </source>
</evidence>